<dbReference type="EMBL" id="CADCWL010000059">
    <property type="protein sequence ID" value="CAA9557850.1"/>
    <property type="molecule type" value="Genomic_DNA"/>
</dbReference>
<organism evidence="2">
    <name type="scientific">uncultured Thermomicrobiales bacterium</name>
    <dbReference type="NCBI Taxonomy" id="1645740"/>
    <lineage>
        <taxon>Bacteria</taxon>
        <taxon>Pseudomonadati</taxon>
        <taxon>Thermomicrobiota</taxon>
        <taxon>Thermomicrobia</taxon>
        <taxon>Thermomicrobiales</taxon>
        <taxon>environmental samples</taxon>
    </lineage>
</organism>
<feature type="region of interest" description="Disordered" evidence="1">
    <location>
        <begin position="77"/>
        <end position="103"/>
    </location>
</feature>
<evidence type="ECO:0000313" key="2">
    <source>
        <dbReference type="EMBL" id="CAA9557850.1"/>
    </source>
</evidence>
<gene>
    <name evidence="2" type="ORF">AVDCRST_MAG19-1341</name>
</gene>
<proteinExistence type="predicted"/>
<feature type="compositionally biased region" description="Polar residues" evidence="1">
    <location>
        <begin position="94"/>
        <end position="103"/>
    </location>
</feature>
<dbReference type="PANTHER" id="PTHR38455">
    <property type="entry name" value="HYPOTHETICAL CYTOSOLIC PROTEIN"/>
    <property type="match status" value="1"/>
</dbReference>
<dbReference type="AlphaFoldDB" id="A0A6J4URJ2"/>
<reference evidence="2" key="1">
    <citation type="submission" date="2020-02" db="EMBL/GenBank/DDBJ databases">
        <authorList>
            <person name="Meier V. D."/>
        </authorList>
    </citation>
    <scope>NUCLEOTIDE SEQUENCE</scope>
    <source>
        <strain evidence="2">AVDCRST_MAG19</strain>
    </source>
</reference>
<sequence length="103" mass="11325">MPVVPDFSKTSPMSDGPLLLYLDDVVRLRKPHPCGSHDWTVVRLGADIGLRCHGCAHKVLLPRRTLEKRLKTFLRRGEIPNPAGDSAPTLGFSRLSSEPESGP</sequence>
<evidence type="ECO:0008006" key="3">
    <source>
        <dbReference type="Google" id="ProtNLM"/>
    </source>
</evidence>
<dbReference type="InterPro" id="IPR009296">
    <property type="entry name" value="DUF951"/>
</dbReference>
<accession>A0A6J4URJ2</accession>
<dbReference type="Pfam" id="PF06107">
    <property type="entry name" value="DUF951"/>
    <property type="match status" value="1"/>
</dbReference>
<dbReference type="PANTHER" id="PTHR38455:SF1">
    <property type="entry name" value="DUF951 DOMAIN-CONTAINING PROTEIN"/>
    <property type="match status" value="1"/>
</dbReference>
<protein>
    <recommendedName>
        <fullName evidence="3">DUF951 domain-containing protein</fullName>
    </recommendedName>
</protein>
<evidence type="ECO:0000256" key="1">
    <source>
        <dbReference type="SAM" id="MobiDB-lite"/>
    </source>
</evidence>
<name>A0A6J4URJ2_9BACT</name>